<feature type="domain" description="SMP-30/Gluconolactonase/LRE-like region" evidence="2">
    <location>
        <begin position="13"/>
        <end position="249"/>
    </location>
</feature>
<dbReference type="Pfam" id="PF08450">
    <property type="entry name" value="SGL"/>
    <property type="match status" value="1"/>
</dbReference>
<dbReference type="PRINTS" id="PR01790">
    <property type="entry name" value="SMP30FAMILY"/>
</dbReference>
<dbReference type="SUPFAM" id="SSF63829">
    <property type="entry name" value="Calcium-dependent phosphotriesterase"/>
    <property type="match status" value="1"/>
</dbReference>
<dbReference type="PANTHER" id="PTHR10907">
    <property type="entry name" value="REGUCALCIN"/>
    <property type="match status" value="1"/>
</dbReference>
<reference evidence="3 4" key="1">
    <citation type="submission" date="2021-01" db="EMBL/GenBank/DDBJ databases">
        <title>Whole genome shotgun sequence of Microbispora corallina NBRC 16416.</title>
        <authorList>
            <person name="Komaki H."/>
            <person name="Tamura T."/>
        </authorList>
    </citation>
    <scope>NUCLEOTIDE SEQUENCE [LARGE SCALE GENOMIC DNA]</scope>
    <source>
        <strain evidence="3 4">NBRC 16416</strain>
    </source>
</reference>
<dbReference type="Gene3D" id="2.120.10.30">
    <property type="entry name" value="TolB, C-terminal domain"/>
    <property type="match status" value="1"/>
</dbReference>
<gene>
    <name evidence="3" type="ORF">Mco01_37990</name>
</gene>
<dbReference type="PANTHER" id="PTHR10907:SF47">
    <property type="entry name" value="REGUCALCIN"/>
    <property type="match status" value="1"/>
</dbReference>
<dbReference type="EMBL" id="BOOC01000015">
    <property type="protein sequence ID" value="GIH40799.1"/>
    <property type="molecule type" value="Genomic_DNA"/>
</dbReference>
<sequence length="283" mass="29218">MIAESLSTERYELAEGPVWDPLAERLLWVDIPTGRVLEGRWRDGGLRVERTHTLPGTVGAAVPGADGSIAVAARYGFAVIGPEVTMGPRVLPEGAASRFNDGKCDPAGRFLAGSMALDDRTGEERLYRLEPDGTALVVAVGLTLSNGLGWSPDGGTMYHVDSVPGVVWARPYDVETGRVGPGTVLTTVTGGLPDGLAVDAGGDLWLAVHGAGEVRRISPTGRPLGTVRVPAPKTTSVAFAGTTLVVTTAGDGLFAVEAGIGGVPATPWAPLGPVRADGWRAVP</sequence>
<name>A0ABQ4G171_9ACTN</name>
<dbReference type="RefSeq" id="WP_204058178.1">
    <property type="nucleotide sequence ID" value="NZ_BAAAGP010000014.1"/>
</dbReference>
<dbReference type="InterPro" id="IPR013658">
    <property type="entry name" value="SGL"/>
</dbReference>
<protein>
    <recommendedName>
        <fullName evidence="2">SMP-30/Gluconolactonase/LRE-like region domain-containing protein</fullName>
    </recommendedName>
</protein>
<keyword evidence="4" id="KW-1185">Reference proteome</keyword>
<evidence type="ECO:0000256" key="1">
    <source>
        <dbReference type="ARBA" id="ARBA00008853"/>
    </source>
</evidence>
<accession>A0ABQ4G171</accession>
<evidence type="ECO:0000313" key="3">
    <source>
        <dbReference type="EMBL" id="GIH40799.1"/>
    </source>
</evidence>
<dbReference type="InterPro" id="IPR011042">
    <property type="entry name" value="6-blade_b-propeller_TolB-like"/>
</dbReference>
<dbReference type="InterPro" id="IPR005511">
    <property type="entry name" value="SMP-30"/>
</dbReference>
<proteinExistence type="inferred from homology"/>
<evidence type="ECO:0000259" key="2">
    <source>
        <dbReference type="Pfam" id="PF08450"/>
    </source>
</evidence>
<comment type="caution">
    <text evidence="3">The sequence shown here is derived from an EMBL/GenBank/DDBJ whole genome shotgun (WGS) entry which is preliminary data.</text>
</comment>
<evidence type="ECO:0000313" key="4">
    <source>
        <dbReference type="Proteomes" id="UP000603904"/>
    </source>
</evidence>
<organism evidence="3 4">
    <name type="scientific">Microbispora corallina</name>
    <dbReference type="NCBI Taxonomy" id="83302"/>
    <lineage>
        <taxon>Bacteria</taxon>
        <taxon>Bacillati</taxon>
        <taxon>Actinomycetota</taxon>
        <taxon>Actinomycetes</taxon>
        <taxon>Streptosporangiales</taxon>
        <taxon>Streptosporangiaceae</taxon>
        <taxon>Microbispora</taxon>
    </lineage>
</organism>
<comment type="similarity">
    <text evidence="1">Belongs to the SMP-30/CGR1 family.</text>
</comment>
<dbReference type="Proteomes" id="UP000603904">
    <property type="component" value="Unassembled WGS sequence"/>
</dbReference>